<dbReference type="Gramene" id="KRG93390">
    <property type="protein sequence ID" value="KRG93390"/>
    <property type="gene ID" value="GLYMA_19G012600"/>
</dbReference>
<evidence type="ECO:0000313" key="3">
    <source>
        <dbReference type="EnsemblPlants" id="KRG93390"/>
    </source>
</evidence>
<dbReference type="AlphaFoldDB" id="K7MVX2"/>
<dbReference type="SMR" id="K7MVX2"/>
<keyword evidence="1" id="KW-0472">Membrane</keyword>
<name>K7MVX2_SOYBN</name>
<evidence type="ECO:0000313" key="4">
    <source>
        <dbReference type="Proteomes" id="UP000008827"/>
    </source>
</evidence>
<feature type="transmembrane region" description="Helical" evidence="1">
    <location>
        <begin position="31"/>
        <end position="49"/>
    </location>
</feature>
<keyword evidence="4" id="KW-1185">Reference proteome</keyword>
<protein>
    <submittedName>
        <fullName evidence="2 3">Uncharacterized protein</fullName>
    </submittedName>
</protein>
<organism evidence="3">
    <name type="scientific">Glycine max</name>
    <name type="common">Soybean</name>
    <name type="synonym">Glycine hispida</name>
    <dbReference type="NCBI Taxonomy" id="3847"/>
    <lineage>
        <taxon>Eukaryota</taxon>
        <taxon>Viridiplantae</taxon>
        <taxon>Streptophyta</taxon>
        <taxon>Embryophyta</taxon>
        <taxon>Tracheophyta</taxon>
        <taxon>Spermatophyta</taxon>
        <taxon>Magnoliopsida</taxon>
        <taxon>eudicotyledons</taxon>
        <taxon>Gunneridae</taxon>
        <taxon>Pentapetalae</taxon>
        <taxon>rosids</taxon>
        <taxon>fabids</taxon>
        <taxon>Fabales</taxon>
        <taxon>Fabaceae</taxon>
        <taxon>Papilionoideae</taxon>
        <taxon>50 kb inversion clade</taxon>
        <taxon>NPAAA clade</taxon>
        <taxon>indigoferoid/millettioid clade</taxon>
        <taxon>Phaseoleae</taxon>
        <taxon>Glycine</taxon>
        <taxon>Glycine subgen. Soja</taxon>
    </lineage>
</organism>
<dbReference type="EMBL" id="CM000852">
    <property type="protein sequence ID" value="KRG93390.1"/>
    <property type="molecule type" value="Genomic_DNA"/>
</dbReference>
<dbReference type="PaxDb" id="3847-GLYMA19G01555.1"/>
<accession>K7MVX2</accession>
<dbReference type="Proteomes" id="UP000008827">
    <property type="component" value="Chromosome 19"/>
</dbReference>
<reference evidence="3" key="2">
    <citation type="submission" date="2018-02" db="UniProtKB">
        <authorList>
            <consortium name="EnsemblPlants"/>
        </authorList>
    </citation>
    <scope>IDENTIFICATION</scope>
    <source>
        <strain evidence="3">Williams 82</strain>
    </source>
</reference>
<evidence type="ECO:0000256" key="1">
    <source>
        <dbReference type="SAM" id="Phobius"/>
    </source>
</evidence>
<gene>
    <name evidence="2" type="ORF">GLYMA_19G012600</name>
</gene>
<keyword evidence="1" id="KW-0812">Transmembrane</keyword>
<sequence length="77" mass="8783">MSIEGFWKAVSKHEERPHTRSNSQLKDFRKYLSLIICICSCSCLGVFLFTKICQCTTVVANIITQAQSITLKDTIRQ</sequence>
<proteinExistence type="predicted"/>
<evidence type="ECO:0000313" key="2">
    <source>
        <dbReference type="EMBL" id="KRG93390.1"/>
    </source>
</evidence>
<dbReference type="InParanoid" id="K7MVX2"/>
<reference evidence="2 3" key="1">
    <citation type="journal article" date="2010" name="Nature">
        <title>Genome sequence of the palaeopolyploid soybean.</title>
        <authorList>
            <person name="Schmutz J."/>
            <person name="Cannon S.B."/>
            <person name="Schlueter J."/>
            <person name="Ma J."/>
            <person name="Mitros T."/>
            <person name="Nelson W."/>
            <person name="Hyten D.L."/>
            <person name="Song Q."/>
            <person name="Thelen J.J."/>
            <person name="Cheng J."/>
            <person name="Xu D."/>
            <person name="Hellsten U."/>
            <person name="May G.D."/>
            <person name="Yu Y."/>
            <person name="Sakurai T."/>
            <person name="Umezawa T."/>
            <person name="Bhattacharyya M.K."/>
            <person name="Sandhu D."/>
            <person name="Valliyodan B."/>
            <person name="Lindquist E."/>
            <person name="Peto M."/>
            <person name="Grant D."/>
            <person name="Shu S."/>
            <person name="Goodstein D."/>
            <person name="Barry K."/>
            <person name="Futrell-Griggs M."/>
            <person name="Abernathy B."/>
            <person name="Du J."/>
            <person name="Tian Z."/>
            <person name="Zhu L."/>
            <person name="Gill N."/>
            <person name="Joshi T."/>
            <person name="Libault M."/>
            <person name="Sethuraman A."/>
            <person name="Zhang X.-C."/>
            <person name="Shinozaki K."/>
            <person name="Nguyen H.T."/>
            <person name="Wing R.A."/>
            <person name="Cregan P."/>
            <person name="Specht J."/>
            <person name="Grimwood J."/>
            <person name="Rokhsar D."/>
            <person name="Stacey G."/>
            <person name="Shoemaker R.C."/>
            <person name="Jackson S.A."/>
        </authorList>
    </citation>
    <scope>NUCLEOTIDE SEQUENCE [LARGE SCALE GENOMIC DNA]</scope>
    <source>
        <strain evidence="3">cv. Williams 82</strain>
        <tissue evidence="2">Callus</tissue>
    </source>
</reference>
<reference evidence="2" key="3">
    <citation type="submission" date="2018-07" db="EMBL/GenBank/DDBJ databases">
        <title>WGS assembly of Glycine max.</title>
        <authorList>
            <person name="Schmutz J."/>
            <person name="Cannon S."/>
            <person name="Schlueter J."/>
            <person name="Ma J."/>
            <person name="Mitros T."/>
            <person name="Nelson W."/>
            <person name="Hyten D."/>
            <person name="Song Q."/>
            <person name="Thelen J."/>
            <person name="Cheng J."/>
            <person name="Xu D."/>
            <person name="Hellsten U."/>
            <person name="May G."/>
            <person name="Yu Y."/>
            <person name="Sakurai T."/>
            <person name="Umezawa T."/>
            <person name="Bhattacharyya M."/>
            <person name="Sandhu D."/>
            <person name="Valliyodan B."/>
            <person name="Lindquist E."/>
            <person name="Peto M."/>
            <person name="Grant D."/>
            <person name="Shu S."/>
            <person name="Goodstein D."/>
            <person name="Barry K."/>
            <person name="Futrell-Griggs M."/>
            <person name="Abernathy B."/>
            <person name="Du J."/>
            <person name="Tian Z."/>
            <person name="Zhu L."/>
            <person name="Gill N."/>
            <person name="Joshi T."/>
            <person name="Libault M."/>
            <person name="Sethuraman A."/>
            <person name="Zhang X."/>
            <person name="Shinozaki K."/>
            <person name="Nguyen H."/>
            <person name="Wing R."/>
            <person name="Cregan P."/>
            <person name="Specht J."/>
            <person name="Grimwood J."/>
            <person name="Rokhsar D."/>
            <person name="Stacey G."/>
            <person name="Shoemaker R."/>
            <person name="Jackson S."/>
        </authorList>
    </citation>
    <scope>NUCLEOTIDE SEQUENCE</scope>
    <source>
        <tissue evidence="2">Callus</tissue>
    </source>
</reference>
<dbReference type="HOGENOM" id="CLU_2642957_0_0_1"/>
<dbReference type="EnsemblPlants" id="KRG93390">
    <property type="protein sequence ID" value="KRG93390"/>
    <property type="gene ID" value="GLYMA_19G012600"/>
</dbReference>
<keyword evidence="1" id="KW-1133">Transmembrane helix</keyword>